<dbReference type="EMBL" id="FUZU01000004">
    <property type="protein sequence ID" value="SKC85880.1"/>
    <property type="molecule type" value="Genomic_DNA"/>
</dbReference>
<dbReference type="PANTHER" id="PTHR34406">
    <property type="entry name" value="PROTEIN YCEI"/>
    <property type="match status" value="1"/>
</dbReference>
<dbReference type="OrthoDB" id="9811006at2"/>
<organism evidence="3 4">
    <name type="scientific">Ohtaekwangia koreensis</name>
    <dbReference type="NCBI Taxonomy" id="688867"/>
    <lineage>
        <taxon>Bacteria</taxon>
        <taxon>Pseudomonadati</taxon>
        <taxon>Bacteroidota</taxon>
        <taxon>Cytophagia</taxon>
        <taxon>Cytophagales</taxon>
        <taxon>Fulvivirgaceae</taxon>
        <taxon>Ohtaekwangia</taxon>
    </lineage>
</organism>
<dbReference type="InterPro" id="IPR036761">
    <property type="entry name" value="TTHA0802/YceI-like_sf"/>
</dbReference>
<evidence type="ECO:0000313" key="3">
    <source>
        <dbReference type="EMBL" id="SKC85880.1"/>
    </source>
</evidence>
<evidence type="ECO:0000259" key="2">
    <source>
        <dbReference type="SMART" id="SM00867"/>
    </source>
</evidence>
<dbReference type="AlphaFoldDB" id="A0A1T5MCE6"/>
<accession>A0A1T5MCE6</accession>
<protein>
    <submittedName>
        <fullName evidence="3">Polyisoprenoid-binding protein YceI</fullName>
    </submittedName>
</protein>
<name>A0A1T5MCE6_9BACT</name>
<dbReference type="PANTHER" id="PTHR34406:SF1">
    <property type="entry name" value="PROTEIN YCEI"/>
    <property type="match status" value="1"/>
</dbReference>
<gene>
    <name evidence="3" type="ORF">SAMN05660236_4985</name>
</gene>
<dbReference type="Pfam" id="PF04264">
    <property type="entry name" value="YceI"/>
    <property type="match status" value="1"/>
</dbReference>
<dbReference type="InterPro" id="IPR007372">
    <property type="entry name" value="Lipid/polyisoprenoid-bd_YceI"/>
</dbReference>
<dbReference type="SUPFAM" id="SSF101874">
    <property type="entry name" value="YceI-like"/>
    <property type="match status" value="1"/>
</dbReference>
<proteinExistence type="predicted"/>
<evidence type="ECO:0000256" key="1">
    <source>
        <dbReference type="SAM" id="SignalP"/>
    </source>
</evidence>
<dbReference type="STRING" id="688867.SAMN05660236_4985"/>
<feature type="signal peptide" evidence="1">
    <location>
        <begin position="1"/>
        <end position="18"/>
    </location>
</feature>
<keyword evidence="1" id="KW-0732">Signal</keyword>
<dbReference type="Proteomes" id="UP000190961">
    <property type="component" value="Unassembled WGS sequence"/>
</dbReference>
<dbReference type="SMART" id="SM00867">
    <property type="entry name" value="YceI"/>
    <property type="match status" value="1"/>
</dbReference>
<evidence type="ECO:0000313" key="4">
    <source>
        <dbReference type="Proteomes" id="UP000190961"/>
    </source>
</evidence>
<reference evidence="3 4" key="1">
    <citation type="submission" date="2017-02" db="EMBL/GenBank/DDBJ databases">
        <authorList>
            <person name="Peterson S.W."/>
        </authorList>
    </citation>
    <scope>NUCLEOTIDE SEQUENCE [LARGE SCALE GENOMIC DNA]</scope>
    <source>
        <strain evidence="3 4">DSM 25262</strain>
    </source>
</reference>
<dbReference type="Gene3D" id="2.40.128.110">
    <property type="entry name" value="Lipid/polyisoprenoid-binding, YceI-like"/>
    <property type="match status" value="1"/>
</dbReference>
<feature type="chain" id="PRO_5013250766" evidence="1">
    <location>
        <begin position="19"/>
        <end position="190"/>
    </location>
</feature>
<feature type="domain" description="Lipid/polyisoprenoid-binding YceI-like" evidence="2">
    <location>
        <begin position="21"/>
        <end position="187"/>
    </location>
</feature>
<keyword evidence="4" id="KW-1185">Reference proteome</keyword>
<sequence length="190" mass="21034">MKKNILFILLALATNAFAQTTWNIDKPHSRISFSVAHMVVSETEGSFKDFDAKVISKTPDFNGADVEFTAKTASVDTDNEKRDTHLKGDEFFNAEKYPEIKFKGNLVKESDKYVLKGNLTLRDVTKPVTFAVVYGGSVKAFGGEKAGFKLNGKINRQDYGLKWSKTVESGGLVVGDEVEIICKVELNKAQ</sequence>
<dbReference type="RefSeq" id="WP_079689498.1">
    <property type="nucleotide sequence ID" value="NZ_FUZU01000004.1"/>
</dbReference>